<dbReference type="GeneID" id="79932942"/>
<proteinExistence type="predicted"/>
<evidence type="ECO:0000313" key="2">
    <source>
        <dbReference type="EMBL" id="MBD9725115.1"/>
    </source>
</evidence>
<dbReference type="AlphaFoldDB" id="A0A927QGT0"/>
<reference evidence="2" key="1">
    <citation type="submission" date="2020-09" db="EMBL/GenBank/DDBJ databases">
        <title>Streptomyces canutascabiei sp. nov., which causes potato common scab and is distributed across the world.</title>
        <authorList>
            <person name="Nguyen H.P."/>
            <person name="Weisberg A.J."/>
            <person name="Chang J.H."/>
            <person name="Clarke C.R."/>
        </authorList>
    </citation>
    <scope>NUCLEOTIDE SEQUENCE</scope>
    <source>
        <strain evidence="2">ID-01-6.2a</strain>
    </source>
</reference>
<protein>
    <submittedName>
        <fullName evidence="2">Uncharacterized protein</fullName>
    </submittedName>
</protein>
<keyword evidence="1" id="KW-1133">Transmembrane helix</keyword>
<keyword evidence="1" id="KW-0472">Membrane</keyword>
<dbReference type="EMBL" id="JACYXT010000006">
    <property type="protein sequence ID" value="MBD9725115.1"/>
    <property type="molecule type" value="Genomic_DNA"/>
</dbReference>
<name>A0A927QGT0_9ACTN</name>
<gene>
    <name evidence="2" type="ORF">IHE70_18215</name>
</gene>
<keyword evidence="1" id="KW-0812">Transmembrane</keyword>
<comment type="caution">
    <text evidence="2">The sequence shown here is derived from an EMBL/GenBank/DDBJ whole genome shotgun (WGS) entry which is preliminary data.</text>
</comment>
<dbReference type="RefSeq" id="WP_192361842.1">
    <property type="nucleotide sequence ID" value="NZ_CP119182.1"/>
</dbReference>
<feature type="transmembrane region" description="Helical" evidence="1">
    <location>
        <begin position="18"/>
        <end position="36"/>
    </location>
</feature>
<dbReference type="Proteomes" id="UP000661025">
    <property type="component" value="Unassembled WGS sequence"/>
</dbReference>
<evidence type="ECO:0000256" key="1">
    <source>
        <dbReference type="SAM" id="Phobius"/>
    </source>
</evidence>
<accession>A0A927QGT0</accession>
<organism evidence="2 3">
    <name type="scientific">Streptomyces caniscabiei</name>
    <dbReference type="NCBI Taxonomy" id="2746961"/>
    <lineage>
        <taxon>Bacteria</taxon>
        <taxon>Bacillati</taxon>
        <taxon>Actinomycetota</taxon>
        <taxon>Actinomycetes</taxon>
        <taxon>Kitasatosporales</taxon>
        <taxon>Streptomycetaceae</taxon>
        <taxon>Streptomyces</taxon>
    </lineage>
</organism>
<sequence length="187" mass="20622">MSNESSGESLGSRLRSHIGWLLGTLSAAVGILAFLLSRCEFTGPSFSDWKVKVNSICEQEFSALTKELYEAESAVATLIEEPAPTEDQIEAAMIKAVNFRTAMDHLVGKWRGAEQPEGRGEEIDKLHRAGTRVGEEYENMAHSISEYDLSQENFDAQNLALKNLATQFKSLDLNQCQPLVGEPGDWA</sequence>
<evidence type="ECO:0000313" key="3">
    <source>
        <dbReference type="Proteomes" id="UP000661025"/>
    </source>
</evidence>